<evidence type="ECO:0000256" key="2">
    <source>
        <dbReference type="SAM" id="SignalP"/>
    </source>
</evidence>
<evidence type="ECO:0000313" key="4">
    <source>
        <dbReference type="Proteomes" id="UP000252085"/>
    </source>
</evidence>
<feature type="signal peptide" evidence="2">
    <location>
        <begin position="1"/>
        <end position="15"/>
    </location>
</feature>
<sequence>MNIMKYRFWASYLLAALAFLPFEPGSITQVLATESVYQLAQAKSAYTQYMQLGYNETKRRNYRKALLNFQQAERLRPGDRYATAAIRNVTGYIQRGSSRNRIAFVPGRPGRVRSAGTRGSCFQTGQYLIPLTPTDKEAQRTTSEHPTFFFYVPQTSTTVQALEFVLRDGDSIDPLYKGTFKPVGQNGIVSVNVPVDQPSLQIGKEYNWTFSMICDPNNRDKDSYVEGIIVRLQDENLSLQLNQPNTDLDRAVLFATAGFWEDALRTLANLRRQRPNDPEVQKYWEDLLNSVDIKEVVSKPLLPCCTAQK</sequence>
<evidence type="ECO:0000256" key="1">
    <source>
        <dbReference type="PROSITE-ProRule" id="PRU00339"/>
    </source>
</evidence>
<comment type="caution">
    <text evidence="3">The sequence shown here is derived from an EMBL/GenBank/DDBJ whole genome shotgun (WGS) entry which is preliminary data.</text>
</comment>
<dbReference type="Pfam" id="PF06051">
    <property type="entry name" value="DUF928"/>
    <property type="match status" value="1"/>
</dbReference>
<evidence type="ECO:0000313" key="3">
    <source>
        <dbReference type="EMBL" id="RCJ35324.1"/>
    </source>
</evidence>
<protein>
    <submittedName>
        <fullName evidence="3">Uncharacterized protein</fullName>
    </submittedName>
</protein>
<dbReference type="AlphaFoldDB" id="A0A367RI88"/>
<dbReference type="Proteomes" id="UP000252085">
    <property type="component" value="Unassembled WGS sequence"/>
</dbReference>
<dbReference type="InterPro" id="IPR010328">
    <property type="entry name" value="DUF928"/>
</dbReference>
<accession>A0A367RI88</accession>
<gene>
    <name evidence="3" type="ORF">A6769_19690</name>
</gene>
<dbReference type="InterPro" id="IPR019734">
    <property type="entry name" value="TPR_rpt"/>
</dbReference>
<feature type="chain" id="PRO_5017001977" evidence="2">
    <location>
        <begin position="16"/>
        <end position="309"/>
    </location>
</feature>
<keyword evidence="2" id="KW-0732">Signal</keyword>
<feature type="repeat" description="TPR" evidence="1">
    <location>
        <begin position="46"/>
        <end position="79"/>
    </location>
</feature>
<dbReference type="PROSITE" id="PS50005">
    <property type="entry name" value="TPR"/>
    <property type="match status" value="1"/>
</dbReference>
<reference evidence="3 4" key="1">
    <citation type="submission" date="2016-04" db="EMBL/GenBank/DDBJ databases">
        <authorList>
            <person name="Evans L.H."/>
            <person name="Alamgir A."/>
            <person name="Owens N."/>
            <person name="Weber N.D."/>
            <person name="Virtaneva K."/>
            <person name="Barbian K."/>
            <person name="Babar A."/>
            <person name="Rosenke K."/>
        </authorList>
    </citation>
    <scope>NUCLEOTIDE SEQUENCE [LARGE SCALE GENOMIC DNA]</scope>
    <source>
        <strain evidence="3">NIES-2108</strain>
    </source>
</reference>
<proteinExistence type="predicted"/>
<dbReference type="EMBL" id="LXQE01000152">
    <property type="protein sequence ID" value="RCJ35324.1"/>
    <property type="molecule type" value="Genomic_DNA"/>
</dbReference>
<name>A0A367RI88_NOSPU</name>
<organism evidence="3 4">
    <name type="scientific">Nostoc punctiforme NIES-2108</name>
    <dbReference type="NCBI Taxonomy" id="1356359"/>
    <lineage>
        <taxon>Bacteria</taxon>
        <taxon>Bacillati</taxon>
        <taxon>Cyanobacteriota</taxon>
        <taxon>Cyanophyceae</taxon>
        <taxon>Nostocales</taxon>
        <taxon>Nostocaceae</taxon>
        <taxon>Nostoc</taxon>
    </lineage>
</organism>
<keyword evidence="1" id="KW-0802">TPR repeat</keyword>